<dbReference type="AlphaFoldDB" id="A0A7S1EVT5"/>
<evidence type="ECO:0000256" key="4">
    <source>
        <dbReference type="ARBA" id="ARBA00022679"/>
    </source>
</evidence>
<evidence type="ECO:0000256" key="3">
    <source>
        <dbReference type="ARBA" id="ARBA00022603"/>
    </source>
</evidence>
<dbReference type="InterPro" id="IPR029063">
    <property type="entry name" value="SAM-dependent_MTases_sf"/>
</dbReference>
<dbReference type="GO" id="GO:0005737">
    <property type="term" value="C:cytoplasm"/>
    <property type="evidence" value="ECO:0007669"/>
    <property type="project" value="UniProtKB-SubCell"/>
</dbReference>
<dbReference type="Pfam" id="PF17785">
    <property type="entry name" value="PUA_3"/>
    <property type="match status" value="1"/>
</dbReference>
<dbReference type="Gene3D" id="3.30.750.80">
    <property type="entry name" value="RNA methyltransferase domain (HRMD) like"/>
    <property type="match status" value="1"/>
</dbReference>
<evidence type="ECO:0000256" key="1">
    <source>
        <dbReference type="ARBA" id="ARBA00004496"/>
    </source>
</evidence>
<dbReference type="Pfam" id="PF10672">
    <property type="entry name" value="Methyltrans_SAM"/>
    <property type="match status" value="1"/>
</dbReference>
<dbReference type="PANTHER" id="PTHR42873:SF1">
    <property type="entry name" value="S-ADENOSYLMETHIONINE-DEPENDENT METHYLTRANSFERASE DOMAIN-CONTAINING PROTEIN"/>
    <property type="match status" value="1"/>
</dbReference>
<keyword evidence="5" id="KW-0949">S-adenosyl-L-methionine</keyword>
<organism evidence="9">
    <name type="scientific">Noctiluca scintillans</name>
    <name type="common">Sea sparkle</name>
    <name type="synonym">Red tide dinoflagellate</name>
    <dbReference type="NCBI Taxonomy" id="2966"/>
    <lineage>
        <taxon>Eukaryota</taxon>
        <taxon>Sar</taxon>
        <taxon>Alveolata</taxon>
        <taxon>Dinophyceae</taxon>
        <taxon>Noctilucales</taxon>
        <taxon>Noctilucaceae</taxon>
        <taxon>Noctiluca</taxon>
    </lineage>
</organism>
<dbReference type="EMBL" id="HBFQ01001453">
    <property type="protein sequence ID" value="CAD8826641.1"/>
    <property type="molecule type" value="Transcribed_RNA"/>
</dbReference>
<evidence type="ECO:0000256" key="2">
    <source>
        <dbReference type="ARBA" id="ARBA00022490"/>
    </source>
</evidence>
<evidence type="ECO:0000259" key="7">
    <source>
        <dbReference type="Pfam" id="PF10672"/>
    </source>
</evidence>
<evidence type="ECO:0000313" key="9">
    <source>
        <dbReference type="EMBL" id="CAD8826641.1"/>
    </source>
</evidence>
<dbReference type="InterPro" id="IPR036974">
    <property type="entry name" value="PUA_sf"/>
</dbReference>
<keyword evidence="3" id="KW-0489">Methyltransferase</keyword>
<proteinExistence type="inferred from homology"/>
<sequence>MAARVFPSGRAPCTWLRRWNPEQMFRISRPVRKVWTPSAGYRPRGDNPHKRPVLRLRDGAEQRVRDGYPWIFPRDVRNQKDLESVSPCLVNVETSSGYIVGAALYNARASIAARVVSAEAFVPVNATFFAERLRACLAYREQLYPEPFYRLVHGEADGLPGIAIDRYGDHVVIQATAAGVDALLWPITDAVEEVLKPKVVILRQDAPGRKRVERAPVSREVLRGQYTGPTELRENGVTFVVDLLKGQKTGWYYDLREQRKELATLAMQTPRVLDLYSYVGGFGMTCAQYGAEEVMCVDSSEPALELCLRAAAMNSLSGRVRTTRSDVVTFLEELAGPKGVQDKEVVSTYDLVILDPPNLGMDRGQVPGALRLYERLTCAAARICARPGFLFVASCTYHVGHHDMMGAVARGLRWAGRSARLVSTGGQGPDHPGHPMLPETRYLNTLLFHLE</sequence>
<keyword evidence="2" id="KW-0963">Cytoplasm</keyword>
<comment type="similarity">
    <text evidence="6">Belongs to the methyltransferase superfamily. RlmI family.</text>
</comment>
<dbReference type="InterPro" id="IPR041532">
    <property type="entry name" value="RlmI-like_PUA"/>
</dbReference>
<dbReference type="InterPro" id="IPR019614">
    <property type="entry name" value="SAM-dep_methyl-trfase"/>
</dbReference>
<evidence type="ECO:0000256" key="6">
    <source>
        <dbReference type="ARBA" id="ARBA00038091"/>
    </source>
</evidence>
<feature type="domain" description="S-adenosylmethionine-dependent methyltransferase" evidence="7">
    <location>
        <begin position="219"/>
        <end position="359"/>
    </location>
</feature>
<feature type="domain" description="RlmI-like PUA" evidence="8">
    <location>
        <begin position="54"/>
        <end position="117"/>
    </location>
</feature>
<dbReference type="GO" id="GO:0003723">
    <property type="term" value="F:RNA binding"/>
    <property type="evidence" value="ECO:0007669"/>
    <property type="project" value="InterPro"/>
</dbReference>
<keyword evidence="4" id="KW-0808">Transferase</keyword>
<dbReference type="GO" id="GO:0032259">
    <property type="term" value="P:methylation"/>
    <property type="evidence" value="ECO:0007669"/>
    <property type="project" value="UniProtKB-KW"/>
</dbReference>
<dbReference type="Gene3D" id="3.40.50.150">
    <property type="entry name" value="Vaccinia Virus protein VP39"/>
    <property type="match status" value="1"/>
</dbReference>
<reference evidence="9" key="1">
    <citation type="submission" date="2021-01" db="EMBL/GenBank/DDBJ databases">
        <authorList>
            <person name="Corre E."/>
            <person name="Pelletier E."/>
            <person name="Niang G."/>
            <person name="Scheremetjew M."/>
            <person name="Finn R."/>
            <person name="Kale V."/>
            <person name="Holt S."/>
            <person name="Cochrane G."/>
            <person name="Meng A."/>
            <person name="Brown T."/>
            <person name="Cohen L."/>
        </authorList>
    </citation>
    <scope>NUCLEOTIDE SEQUENCE</scope>
</reference>
<dbReference type="CDD" id="cd02440">
    <property type="entry name" value="AdoMet_MTases"/>
    <property type="match status" value="1"/>
</dbReference>
<dbReference type="CDD" id="cd11572">
    <property type="entry name" value="RlmI_M_like"/>
    <property type="match status" value="1"/>
</dbReference>
<comment type="subcellular location">
    <subcellularLocation>
        <location evidence="1">Cytoplasm</location>
    </subcellularLocation>
</comment>
<gene>
    <name evidence="9" type="ORF">NSCI0253_LOCUS987</name>
</gene>
<dbReference type="SUPFAM" id="SSF53335">
    <property type="entry name" value="S-adenosyl-L-methionine-dependent methyltransferases"/>
    <property type="match status" value="1"/>
</dbReference>
<evidence type="ECO:0000259" key="8">
    <source>
        <dbReference type="Pfam" id="PF17785"/>
    </source>
</evidence>
<dbReference type="CDD" id="cd21153">
    <property type="entry name" value="PUA_RlmI"/>
    <property type="match status" value="1"/>
</dbReference>
<evidence type="ECO:0000256" key="5">
    <source>
        <dbReference type="ARBA" id="ARBA00022691"/>
    </source>
</evidence>
<dbReference type="SUPFAM" id="SSF88697">
    <property type="entry name" value="PUA domain-like"/>
    <property type="match status" value="1"/>
</dbReference>
<protein>
    <submittedName>
        <fullName evidence="9">Uncharacterized protein</fullName>
    </submittedName>
</protein>
<dbReference type="PANTHER" id="PTHR42873">
    <property type="entry name" value="RIBOSOMAL RNA LARGE SUBUNIT METHYLTRANSFERASE"/>
    <property type="match status" value="1"/>
</dbReference>
<dbReference type="GO" id="GO:0008168">
    <property type="term" value="F:methyltransferase activity"/>
    <property type="evidence" value="ECO:0007669"/>
    <property type="project" value="UniProtKB-KW"/>
</dbReference>
<accession>A0A7S1EVT5</accession>
<name>A0A7S1EVT5_NOCSC</name>
<dbReference type="InterPro" id="IPR015947">
    <property type="entry name" value="PUA-like_sf"/>
</dbReference>
<dbReference type="Gene3D" id="2.30.130.10">
    <property type="entry name" value="PUA domain"/>
    <property type="match status" value="1"/>
</dbReference>